<dbReference type="Proteomes" id="UP001186452">
    <property type="component" value="Unassembled WGS sequence"/>
</dbReference>
<dbReference type="SUPFAM" id="SSF53474">
    <property type="entry name" value="alpha/beta-Hydrolases"/>
    <property type="match status" value="1"/>
</dbReference>
<dbReference type="GO" id="GO:0016787">
    <property type="term" value="F:hydrolase activity"/>
    <property type="evidence" value="ECO:0007669"/>
    <property type="project" value="UniProtKB-KW"/>
</dbReference>
<evidence type="ECO:0000313" key="3">
    <source>
        <dbReference type="Proteomes" id="UP001186452"/>
    </source>
</evidence>
<evidence type="ECO:0000313" key="2">
    <source>
        <dbReference type="EMBL" id="MDV5167752.1"/>
    </source>
</evidence>
<dbReference type="InterPro" id="IPR000073">
    <property type="entry name" value="AB_hydrolase_1"/>
</dbReference>
<dbReference type="InterPro" id="IPR050228">
    <property type="entry name" value="Carboxylesterase_BioH"/>
</dbReference>
<dbReference type="RefSeq" id="WP_317520330.1">
    <property type="nucleotide sequence ID" value="NZ_JAWJZI010000001.1"/>
</dbReference>
<dbReference type="PANTHER" id="PTHR43194:SF5">
    <property type="entry name" value="PIMELOYL-[ACYL-CARRIER PROTEIN] METHYL ESTER ESTERASE"/>
    <property type="match status" value="1"/>
</dbReference>
<keyword evidence="3" id="KW-1185">Reference proteome</keyword>
<dbReference type="EMBL" id="JAWJZI010000001">
    <property type="protein sequence ID" value="MDV5167752.1"/>
    <property type="molecule type" value="Genomic_DNA"/>
</dbReference>
<organism evidence="2 3">
    <name type="scientific">Photobacterium rosenbergii</name>
    <dbReference type="NCBI Taxonomy" id="294936"/>
    <lineage>
        <taxon>Bacteria</taxon>
        <taxon>Pseudomonadati</taxon>
        <taxon>Pseudomonadota</taxon>
        <taxon>Gammaproteobacteria</taxon>
        <taxon>Vibrionales</taxon>
        <taxon>Vibrionaceae</taxon>
        <taxon>Photobacterium</taxon>
    </lineage>
</organism>
<dbReference type="InterPro" id="IPR029058">
    <property type="entry name" value="AB_hydrolase_fold"/>
</dbReference>
<keyword evidence="2" id="KW-0378">Hydrolase</keyword>
<sequence>MNQTANDAHHRPILLLRGLLRETRHWGKFADMLANAFPHREIIALDIAGNGSRFLEQSPTNISAMVADLKIQLAKQKSSSPTGLQADNTPTPSSSDGVDIIAISMGGMIALEWMRQCPQDVTSAVLINSSLNNYSPFYKRLRWQQYKNLLTFFFISDAKRESLIFDMTTRQSQPSVIDSWVKWRQTNPVSISNTLRQLYAASRFQFESSPTATTLLIGSHNDALVDISCSKVLAKQWGIPLLIHPEAGHDLPADDPQWLLDKVAMFYQRHNPH</sequence>
<dbReference type="PANTHER" id="PTHR43194">
    <property type="entry name" value="HYDROLASE ALPHA/BETA FOLD FAMILY"/>
    <property type="match status" value="1"/>
</dbReference>
<proteinExistence type="predicted"/>
<dbReference type="Pfam" id="PF12697">
    <property type="entry name" value="Abhydrolase_6"/>
    <property type="match status" value="1"/>
</dbReference>
<reference evidence="2 3" key="1">
    <citation type="submission" date="2023-10" db="EMBL/GenBank/DDBJ databases">
        <title>Marine bacteria isolated from horseshoe crab.</title>
        <authorList>
            <person name="Cheng T.H."/>
        </authorList>
    </citation>
    <scope>NUCLEOTIDE SEQUENCE [LARGE SCALE GENOMIC DNA]</scope>
    <source>
        <strain evidence="2 3">HSC6</strain>
    </source>
</reference>
<gene>
    <name evidence="2" type="ORF">R2X38_01910</name>
</gene>
<name>A0ABU3ZCA9_9GAMM</name>
<feature type="domain" description="AB hydrolase-1" evidence="1">
    <location>
        <begin position="14"/>
        <end position="260"/>
    </location>
</feature>
<protein>
    <submittedName>
        <fullName evidence="2">Alpha/beta hydrolase</fullName>
    </submittedName>
</protein>
<evidence type="ECO:0000259" key="1">
    <source>
        <dbReference type="Pfam" id="PF12697"/>
    </source>
</evidence>
<comment type="caution">
    <text evidence="2">The sequence shown here is derived from an EMBL/GenBank/DDBJ whole genome shotgun (WGS) entry which is preliminary data.</text>
</comment>
<accession>A0ABU3ZCA9</accession>
<dbReference type="Gene3D" id="3.40.50.1820">
    <property type="entry name" value="alpha/beta hydrolase"/>
    <property type="match status" value="1"/>
</dbReference>